<dbReference type="SUPFAM" id="SSF81901">
    <property type="entry name" value="HCP-like"/>
    <property type="match status" value="3"/>
</dbReference>
<dbReference type="GO" id="GO:0004672">
    <property type="term" value="F:protein kinase activity"/>
    <property type="evidence" value="ECO:0007669"/>
    <property type="project" value="InterPro"/>
</dbReference>
<comment type="similarity">
    <text evidence="1">Belongs to the sel-1 family.</text>
</comment>
<proteinExistence type="inferred from homology"/>
<evidence type="ECO:0000259" key="2">
    <source>
        <dbReference type="PROSITE" id="PS50011"/>
    </source>
</evidence>
<dbReference type="Pfam" id="PF08238">
    <property type="entry name" value="Sel1"/>
    <property type="match status" value="11"/>
</dbReference>
<dbReference type="GO" id="GO:0036503">
    <property type="term" value="P:ERAD pathway"/>
    <property type="evidence" value="ECO:0007669"/>
    <property type="project" value="TreeGrafter"/>
</dbReference>
<dbReference type="Gene3D" id="1.10.510.10">
    <property type="entry name" value="Transferase(Phosphotransferase) domain 1"/>
    <property type="match status" value="1"/>
</dbReference>
<evidence type="ECO:0000256" key="1">
    <source>
        <dbReference type="ARBA" id="ARBA00038101"/>
    </source>
</evidence>
<evidence type="ECO:0000313" key="3">
    <source>
        <dbReference type="EMBL" id="EXX60092.1"/>
    </source>
</evidence>
<gene>
    <name evidence="3" type="ORF">RirG_183110</name>
</gene>
<dbReference type="SMART" id="SM00671">
    <property type="entry name" value="SEL1"/>
    <property type="match status" value="11"/>
</dbReference>
<dbReference type="InterPro" id="IPR006597">
    <property type="entry name" value="Sel1-like"/>
</dbReference>
<dbReference type="SUPFAM" id="SSF56112">
    <property type="entry name" value="Protein kinase-like (PK-like)"/>
    <property type="match status" value="1"/>
</dbReference>
<dbReference type="GO" id="GO:0005789">
    <property type="term" value="C:endoplasmic reticulum membrane"/>
    <property type="evidence" value="ECO:0007669"/>
    <property type="project" value="TreeGrafter"/>
</dbReference>
<dbReference type="InterPro" id="IPR001245">
    <property type="entry name" value="Ser-Thr/Tyr_kinase_cat_dom"/>
</dbReference>
<organism evidence="3 4">
    <name type="scientific">Rhizophagus irregularis (strain DAOM 197198w)</name>
    <name type="common">Glomus intraradices</name>
    <dbReference type="NCBI Taxonomy" id="1432141"/>
    <lineage>
        <taxon>Eukaryota</taxon>
        <taxon>Fungi</taxon>
        <taxon>Fungi incertae sedis</taxon>
        <taxon>Mucoromycota</taxon>
        <taxon>Glomeromycotina</taxon>
        <taxon>Glomeromycetes</taxon>
        <taxon>Glomerales</taxon>
        <taxon>Glomeraceae</taxon>
        <taxon>Rhizophagus</taxon>
    </lineage>
</organism>
<evidence type="ECO:0000313" key="4">
    <source>
        <dbReference type="Proteomes" id="UP000022910"/>
    </source>
</evidence>
<dbReference type="PANTHER" id="PTHR11102">
    <property type="entry name" value="SEL-1-LIKE PROTEIN"/>
    <property type="match status" value="1"/>
</dbReference>
<dbReference type="InterPro" id="IPR000719">
    <property type="entry name" value="Prot_kinase_dom"/>
</dbReference>
<feature type="domain" description="Protein kinase" evidence="2">
    <location>
        <begin position="36"/>
        <end position="299"/>
    </location>
</feature>
<accession>A0A015ISB3</accession>
<keyword evidence="4" id="KW-1185">Reference proteome</keyword>
<dbReference type="Proteomes" id="UP000022910">
    <property type="component" value="Unassembled WGS sequence"/>
</dbReference>
<dbReference type="OrthoDB" id="2313987at2759"/>
<dbReference type="PRINTS" id="PR00109">
    <property type="entry name" value="TYRKINASE"/>
</dbReference>
<dbReference type="EMBL" id="JEMT01026044">
    <property type="protein sequence ID" value="EXX60092.1"/>
    <property type="molecule type" value="Genomic_DNA"/>
</dbReference>
<sequence>MSITEEQNKDFNYVDWIRKAIENNFITYYDHNEFKNKKKIENSNNSVGKIFKANWNNTNTNLVVKTSYELDAEKIVNELKAQQEVNFHKNILQIYGISKLDNQYSLVLEYADDGSLYSYLKKSFTKLGWDDKYCLALQLANAIDFIHSKGIIHSNLHAQNVLVHKNIIKIADFGLFKRVNEISNYSNKVLDFLPYLDPKNFNDAFNIKCESQPHIMNFKSDIYSIGVLFWLLSSGRRPFYDEGTQYDISLAMDIVNGKREEIIEDTPVEYSDIYTACWSDDLDERPSIQIVVSYLKSIIDYSANEIEMNDYDDLSIYDNFSKIMIDDDFSLNTFDYVKNNLLILNLTDSTNNVEKIVDKLINHLIRVHDELCYFPIETREIINQNIQDIDKFLKIKIFDWLIRNKTSSKYIFFRGFLYYNGIIIIEKDEYKAFKLFLKASKDNYPIAQFYLGKLYKDPKKAFYWYQKSAENGSKLAQFYLGKCYENGNGIEKDNFKAFKCYEKAAISGNKILQFNLGRCYLCGIGIEKDYDKSIEWFEKSARQGYIITQLGLGILYEKEKKDFENSFYWTERAIKKGRKFEQSHIGTYYDNCLSAQKEDFEPFELFERSAKQGCYSAIYILGHLYLKGIGSEKQLKESVHLIEKEAIKGNKHAQLYLGRFYEEGIIVEKSCVEAFKWYKNAANDGNKYAQLILGFYFEKGGSGFVEKDIKKAVWWYEKSAEQEYSYAQCCLGYLYEKGEEIDRDSRKAIYWYKKAAENGYESAYYLLAKFYEVVEKNEAEAFKHIKYYIEKGYLKGIYVLLGYYKRGIGTDIDKEKAANLFKIASKIKKLTQ</sequence>
<dbReference type="HOGENOM" id="CLU_000288_7_12_1"/>
<dbReference type="Pfam" id="PF07714">
    <property type="entry name" value="PK_Tyr_Ser-Thr"/>
    <property type="match status" value="1"/>
</dbReference>
<protein>
    <submittedName>
        <fullName evidence="3">Skt5p</fullName>
    </submittedName>
</protein>
<dbReference type="InterPro" id="IPR011009">
    <property type="entry name" value="Kinase-like_dom_sf"/>
</dbReference>
<comment type="caution">
    <text evidence="3">The sequence shown here is derived from an EMBL/GenBank/DDBJ whole genome shotgun (WGS) entry which is preliminary data.</text>
</comment>
<dbReference type="InterPro" id="IPR050767">
    <property type="entry name" value="Sel1_AlgK"/>
</dbReference>
<dbReference type="PANTHER" id="PTHR11102:SF160">
    <property type="entry name" value="ERAD-ASSOCIATED E3 UBIQUITIN-PROTEIN LIGASE COMPONENT HRD3"/>
    <property type="match status" value="1"/>
</dbReference>
<dbReference type="PROSITE" id="PS50011">
    <property type="entry name" value="PROTEIN_KINASE_DOM"/>
    <property type="match status" value="1"/>
</dbReference>
<dbReference type="InterPro" id="IPR011990">
    <property type="entry name" value="TPR-like_helical_dom_sf"/>
</dbReference>
<dbReference type="GO" id="GO:0005524">
    <property type="term" value="F:ATP binding"/>
    <property type="evidence" value="ECO:0007669"/>
    <property type="project" value="InterPro"/>
</dbReference>
<reference evidence="3 4" key="1">
    <citation type="submission" date="2014-02" db="EMBL/GenBank/DDBJ databases">
        <title>Single nucleus genome sequencing reveals high similarity among nuclei of an endomycorrhizal fungus.</title>
        <authorList>
            <person name="Lin K."/>
            <person name="Geurts R."/>
            <person name="Zhang Z."/>
            <person name="Limpens E."/>
            <person name="Saunders D.G."/>
            <person name="Mu D."/>
            <person name="Pang E."/>
            <person name="Cao H."/>
            <person name="Cha H."/>
            <person name="Lin T."/>
            <person name="Zhou Q."/>
            <person name="Shang Y."/>
            <person name="Li Y."/>
            <person name="Ivanov S."/>
            <person name="Sharma T."/>
            <person name="Velzen R.V."/>
            <person name="Ruijter N.D."/>
            <person name="Aanen D.K."/>
            <person name="Win J."/>
            <person name="Kamoun S."/>
            <person name="Bisseling T."/>
            <person name="Huang S."/>
        </authorList>
    </citation>
    <scope>NUCLEOTIDE SEQUENCE [LARGE SCALE GENOMIC DNA]</scope>
    <source>
        <strain evidence="4">DAOM197198w</strain>
    </source>
</reference>
<name>A0A015ISB3_RHIIW</name>
<dbReference type="Gene3D" id="1.25.40.10">
    <property type="entry name" value="Tetratricopeptide repeat domain"/>
    <property type="match status" value="2"/>
</dbReference>
<dbReference type="AlphaFoldDB" id="A0A015ISB3"/>